<evidence type="ECO:0000256" key="1">
    <source>
        <dbReference type="SAM" id="Phobius"/>
    </source>
</evidence>
<dbReference type="CDD" id="cd03392">
    <property type="entry name" value="PAP2_like_2"/>
    <property type="match status" value="1"/>
</dbReference>
<feature type="transmembrane region" description="Helical" evidence="1">
    <location>
        <begin position="65"/>
        <end position="92"/>
    </location>
</feature>
<feature type="transmembrane region" description="Helical" evidence="1">
    <location>
        <begin position="139"/>
        <end position="159"/>
    </location>
</feature>
<dbReference type="Proteomes" id="UP000321893">
    <property type="component" value="Unassembled WGS sequence"/>
</dbReference>
<dbReference type="Gene3D" id="1.20.144.10">
    <property type="entry name" value="Phosphatidic acid phosphatase type 2/haloperoxidase"/>
    <property type="match status" value="2"/>
</dbReference>
<name>A0A511DSE5_LENKE</name>
<sequence>MMYGNEDYMLMERDPNRLIKLIVSLCFTGLLSVSVAFNFDYLQFLDSVFTTAIQGSSPTPGLEHFYSIVSFLSSPVMDGFWVFIAAFFLWGFKYKVPALWALVTISGGGIIDGVVKQLVRRHRPPLHLGVDSGYSFPSGHVLGIFLVAAILWIIVLPLIERRWIRLIIKALLIVVLGLVMLSRVYLNAHFPTDTLGACLVGYSWLLVAEMLYASYAPQVARYRFVVHTKI</sequence>
<feature type="transmembrane region" description="Helical" evidence="1">
    <location>
        <begin position="21"/>
        <end position="39"/>
    </location>
</feature>
<accession>A0A511DSE5</accession>
<dbReference type="PANTHER" id="PTHR14969">
    <property type="entry name" value="SPHINGOSINE-1-PHOSPHATE PHOSPHOHYDROLASE"/>
    <property type="match status" value="1"/>
</dbReference>
<keyword evidence="1" id="KW-0812">Transmembrane</keyword>
<dbReference type="PANTHER" id="PTHR14969:SF13">
    <property type="entry name" value="AT30094P"/>
    <property type="match status" value="1"/>
</dbReference>
<dbReference type="EMBL" id="BJVK01000004">
    <property type="protein sequence ID" value="GEL27775.1"/>
    <property type="molecule type" value="Genomic_DNA"/>
</dbReference>
<dbReference type="GeneID" id="71566095"/>
<gene>
    <name evidence="3" type="ORF">LKE01_05950</name>
</gene>
<keyword evidence="4" id="KW-1185">Reference proteome</keyword>
<comment type="caution">
    <text evidence="3">The sequence shown here is derived from an EMBL/GenBank/DDBJ whole genome shotgun (WGS) entry which is preliminary data.</text>
</comment>
<dbReference type="InterPro" id="IPR036938">
    <property type="entry name" value="PAP2/HPO_sf"/>
</dbReference>
<dbReference type="InterPro" id="IPR000326">
    <property type="entry name" value="PAP2/HPO"/>
</dbReference>
<feature type="transmembrane region" description="Helical" evidence="1">
    <location>
        <begin position="194"/>
        <end position="213"/>
    </location>
</feature>
<proteinExistence type="predicted"/>
<feature type="domain" description="Phosphatidic acid phosphatase type 2/haloperoxidase" evidence="2">
    <location>
        <begin position="95"/>
        <end position="209"/>
    </location>
</feature>
<dbReference type="AlphaFoldDB" id="A0A511DSE5"/>
<reference evidence="3" key="1">
    <citation type="submission" date="2019-07" db="EMBL/GenBank/DDBJ databases">
        <title>Whole genome shotgun sequence of Lactobacillus kefiri NBRC 15888.</title>
        <authorList>
            <person name="Hosoyama A."/>
            <person name="Uohara A."/>
            <person name="Ohji S."/>
            <person name="Ichikawa N."/>
        </authorList>
    </citation>
    <scope>NUCLEOTIDE SEQUENCE [LARGE SCALE GENOMIC DNA]</scope>
    <source>
        <strain evidence="3">NBRC 15888</strain>
    </source>
</reference>
<evidence type="ECO:0000313" key="3">
    <source>
        <dbReference type="EMBL" id="GEL27775.1"/>
    </source>
</evidence>
<dbReference type="STRING" id="1423764.FC95_GL000497"/>
<dbReference type="Pfam" id="PF01569">
    <property type="entry name" value="PAP2"/>
    <property type="match status" value="1"/>
</dbReference>
<evidence type="ECO:0000259" key="2">
    <source>
        <dbReference type="SMART" id="SM00014"/>
    </source>
</evidence>
<keyword evidence="1" id="KW-0472">Membrane</keyword>
<feature type="transmembrane region" description="Helical" evidence="1">
    <location>
        <begin position="99"/>
        <end position="119"/>
    </location>
</feature>
<protein>
    <submittedName>
        <fullName evidence="3">Phosphatase</fullName>
    </submittedName>
</protein>
<organism evidence="3 4">
    <name type="scientific">Lentilactobacillus kefiri</name>
    <name type="common">Lactobacillus kefiri</name>
    <dbReference type="NCBI Taxonomy" id="33962"/>
    <lineage>
        <taxon>Bacteria</taxon>
        <taxon>Bacillati</taxon>
        <taxon>Bacillota</taxon>
        <taxon>Bacilli</taxon>
        <taxon>Lactobacillales</taxon>
        <taxon>Lactobacillaceae</taxon>
        <taxon>Lentilactobacillus</taxon>
    </lineage>
</organism>
<dbReference type="RefSeq" id="WP_225364692.1">
    <property type="nucleotide sequence ID" value="NZ_BJVK01000004.1"/>
</dbReference>
<dbReference type="SMART" id="SM00014">
    <property type="entry name" value="acidPPc"/>
    <property type="match status" value="1"/>
</dbReference>
<dbReference type="SUPFAM" id="SSF48317">
    <property type="entry name" value="Acid phosphatase/Vanadium-dependent haloperoxidase"/>
    <property type="match status" value="1"/>
</dbReference>
<feature type="transmembrane region" description="Helical" evidence="1">
    <location>
        <begin position="166"/>
        <end position="188"/>
    </location>
</feature>
<keyword evidence="1" id="KW-1133">Transmembrane helix</keyword>
<evidence type="ECO:0000313" key="4">
    <source>
        <dbReference type="Proteomes" id="UP000321893"/>
    </source>
</evidence>